<gene>
    <name evidence="1" type="ORF">GCM10009090_22130</name>
</gene>
<dbReference type="Proteomes" id="UP000623958">
    <property type="component" value="Unassembled WGS sequence"/>
</dbReference>
<dbReference type="EMBL" id="BNBA01000016">
    <property type="protein sequence ID" value="GHH54781.1"/>
    <property type="molecule type" value="Genomic_DNA"/>
</dbReference>
<proteinExistence type="predicted"/>
<reference evidence="1" key="2">
    <citation type="submission" date="2020-09" db="EMBL/GenBank/DDBJ databases">
        <authorList>
            <person name="Sun Q."/>
            <person name="Ohkuma M."/>
        </authorList>
    </citation>
    <scope>NUCLEOTIDE SEQUENCE</scope>
    <source>
        <strain evidence="1">JCM 13306</strain>
    </source>
</reference>
<reference evidence="1" key="1">
    <citation type="journal article" date="2014" name="Int. J. Syst. Evol. Microbiol.">
        <title>Complete genome sequence of Corynebacterium casei LMG S-19264T (=DSM 44701T), isolated from a smear-ripened cheese.</title>
        <authorList>
            <consortium name="US DOE Joint Genome Institute (JGI-PGF)"/>
            <person name="Walter F."/>
            <person name="Albersmeier A."/>
            <person name="Kalinowski J."/>
            <person name="Ruckert C."/>
        </authorList>
    </citation>
    <scope>NUCLEOTIDE SEQUENCE</scope>
    <source>
        <strain evidence="1">JCM 13306</strain>
    </source>
</reference>
<sequence length="76" mass="9029">MARESRYEIETYLLHDIRVRAHRERAGDAWRVRVDVRRPNGEHCRRIEDDTPWPQAEQAVLEGFRLGRTLVNNGEC</sequence>
<comment type="caution">
    <text evidence="1">The sequence shown here is derived from an EMBL/GenBank/DDBJ whole genome shotgun (WGS) entry which is preliminary data.</text>
</comment>
<evidence type="ECO:0000313" key="1">
    <source>
        <dbReference type="EMBL" id="GHH54781.1"/>
    </source>
</evidence>
<organism evidence="1 2">
    <name type="scientific">Xanthomonas boreopolis</name>
    <dbReference type="NCBI Taxonomy" id="86183"/>
    <lineage>
        <taxon>Bacteria</taxon>
        <taxon>Pseudomonadati</taxon>
        <taxon>Pseudomonadota</taxon>
        <taxon>Gammaproteobacteria</taxon>
        <taxon>Lysobacterales</taxon>
        <taxon>Lysobacteraceae</taxon>
        <taxon>Xanthomonas</taxon>
    </lineage>
</organism>
<accession>A0A919KIE6</accession>
<dbReference type="AlphaFoldDB" id="A0A919KIE6"/>
<keyword evidence="2" id="KW-1185">Reference proteome</keyword>
<protein>
    <submittedName>
        <fullName evidence="1">Uncharacterized protein</fullName>
    </submittedName>
</protein>
<name>A0A919KIE6_9XANT</name>
<evidence type="ECO:0000313" key="2">
    <source>
        <dbReference type="Proteomes" id="UP000623958"/>
    </source>
</evidence>